<gene>
    <name evidence="1" type="ORF">IP90_00618</name>
</gene>
<reference evidence="1 2" key="1">
    <citation type="journal article" date="2015" name="Stand. Genomic Sci.">
        <title>Genomic Encyclopedia of Bacterial and Archaeal Type Strains, Phase III: the genomes of soil and plant-associated and newly described type strains.</title>
        <authorList>
            <person name="Whitman W.B."/>
            <person name="Woyke T."/>
            <person name="Klenk H.P."/>
            <person name="Zhou Y."/>
            <person name="Lilburn T.G."/>
            <person name="Beck B.J."/>
            <person name="De Vos P."/>
            <person name="Vandamme P."/>
            <person name="Eisen J.A."/>
            <person name="Garrity G."/>
            <person name="Hugenholtz P."/>
            <person name="Kyrpides N.C."/>
        </authorList>
    </citation>
    <scope>NUCLEOTIDE SEQUENCE [LARGE SCALE GENOMIC DNA]</scope>
    <source>
        <strain evidence="1 2">CGMCC 1.10821</strain>
    </source>
</reference>
<name>A0A562LA57_9GAMM</name>
<comment type="caution">
    <text evidence="1">The sequence shown here is derived from an EMBL/GenBank/DDBJ whole genome shotgun (WGS) entry which is preliminary data.</text>
</comment>
<accession>A0A562LA57</accession>
<dbReference type="OrthoDB" id="5958722at2"/>
<protein>
    <submittedName>
        <fullName evidence="1">Uncharacterized protein</fullName>
    </submittedName>
</protein>
<organism evidence="1 2">
    <name type="scientific">Luteimonas cucumeris</name>
    <dbReference type="NCBI Taxonomy" id="985012"/>
    <lineage>
        <taxon>Bacteria</taxon>
        <taxon>Pseudomonadati</taxon>
        <taxon>Pseudomonadota</taxon>
        <taxon>Gammaproteobacteria</taxon>
        <taxon>Lysobacterales</taxon>
        <taxon>Lysobacteraceae</taxon>
        <taxon>Luteimonas</taxon>
    </lineage>
</organism>
<dbReference type="Proteomes" id="UP000315167">
    <property type="component" value="Unassembled WGS sequence"/>
</dbReference>
<keyword evidence="2" id="KW-1185">Reference proteome</keyword>
<dbReference type="EMBL" id="VLKN01000002">
    <property type="protein sequence ID" value="TWI04488.1"/>
    <property type="molecule type" value="Genomic_DNA"/>
</dbReference>
<dbReference type="AlphaFoldDB" id="A0A562LA57"/>
<evidence type="ECO:0000313" key="2">
    <source>
        <dbReference type="Proteomes" id="UP000315167"/>
    </source>
</evidence>
<dbReference type="RefSeq" id="WP_144898183.1">
    <property type="nucleotide sequence ID" value="NZ_VLKN01000002.1"/>
</dbReference>
<evidence type="ECO:0000313" key="1">
    <source>
        <dbReference type="EMBL" id="TWI04488.1"/>
    </source>
</evidence>
<proteinExistence type="predicted"/>
<sequence length="65" mass="7174">MTRLDKPLRREVVVGDQPYTLTIDPDGLKLVEKGRRKGVELRWIDLVNGDAALAAALQASVMASR</sequence>